<evidence type="ECO:0000256" key="12">
    <source>
        <dbReference type="PIRSR" id="PIRSR601233-3"/>
    </source>
</evidence>
<proteinExistence type="inferred from homology"/>
<evidence type="ECO:0000256" key="1">
    <source>
        <dbReference type="ARBA" id="ARBA00008071"/>
    </source>
</evidence>
<comment type="catalytic activity">
    <reaction evidence="8">
        <text>a 3'-end 3'-phospho-ribonucleotide-RNA + a 5'-end dephospho-ribonucleoside-RNA + GTP = a ribonucleotidyl-ribonucleotide-RNA + GMP + diphosphate</text>
        <dbReference type="Rhea" id="RHEA:68076"/>
        <dbReference type="Rhea" id="RHEA-COMP:10463"/>
        <dbReference type="Rhea" id="RHEA-COMP:13936"/>
        <dbReference type="Rhea" id="RHEA-COMP:17355"/>
        <dbReference type="ChEBI" id="CHEBI:33019"/>
        <dbReference type="ChEBI" id="CHEBI:37565"/>
        <dbReference type="ChEBI" id="CHEBI:58115"/>
        <dbReference type="ChEBI" id="CHEBI:83062"/>
        <dbReference type="ChEBI" id="CHEBI:138284"/>
        <dbReference type="ChEBI" id="CHEBI:173118"/>
        <dbReference type="EC" id="6.5.1.8"/>
    </reaction>
</comment>
<dbReference type="InterPro" id="IPR001233">
    <property type="entry name" value="RtcB"/>
</dbReference>
<dbReference type="Proteomes" id="UP000186391">
    <property type="component" value="Unassembled WGS sequence"/>
</dbReference>
<feature type="binding site" evidence="12">
    <location>
        <position position="335"/>
    </location>
    <ligand>
        <name>Mn(2+)</name>
        <dbReference type="ChEBI" id="CHEBI:29035"/>
        <label>2</label>
    </ligand>
</feature>
<keyword evidence="6 11" id="KW-0342">GTP-binding</keyword>
<feature type="binding site" evidence="11">
    <location>
        <position position="485"/>
    </location>
    <ligand>
        <name>GMP</name>
        <dbReference type="ChEBI" id="CHEBI:58115"/>
    </ligand>
</feature>
<dbReference type="FunFam" id="3.90.1860.10:FF:000001">
    <property type="entry name" value="tRNA-splicing ligase RtcB homolog"/>
    <property type="match status" value="1"/>
</dbReference>
<dbReference type="GO" id="GO:0003972">
    <property type="term" value="F:RNA ligase (ATP) activity"/>
    <property type="evidence" value="ECO:0007669"/>
    <property type="project" value="TreeGrafter"/>
</dbReference>
<evidence type="ECO:0000256" key="13">
    <source>
        <dbReference type="RuleBase" id="RU371113"/>
    </source>
</evidence>
<feature type="binding site" evidence="11">
    <location>
        <begin position="384"/>
        <end position="387"/>
    </location>
    <ligand>
        <name>GMP</name>
        <dbReference type="ChEBI" id="CHEBI:58115"/>
    </ligand>
</feature>
<evidence type="ECO:0000256" key="9">
    <source>
        <dbReference type="ARBA" id="ARBA00049514"/>
    </source>
</evidence>
<dbReference type="EC" id="6.5.1.-" evidence="13"/>
<evidence type="ECO:0000313" key="14">
    <source>
        <dbReference type="EMBL" id="OKH11603.1"/>
    </source>
</evidence>
<dbReference type="EMBL" id="MRCA01000017">
    <property type="protein sequence ID" value="OKH11603.1"/>
    <property type="molecule type" value="Genomic_DNA"/>
</dbReference>
<dbReference type="SUPFAM" id="SSF103365">
    <property type="entry name" value="Hypothetical protein PH1602"/>
    <property type="match status" value="1"/>
</dbReference>
<dbReference type="InterPro" id="IPR036025">
    <property type="entry name" value="RtcB-like_sf"/>
</dbReference>
<comment type="similarity">
    <text evidence="1 13">Belongs to the RtcB family.</text>
</comment>
<keyword evidence="15" id="KW-1185">Reference proteome</keyword>
<feature type="binding site" evidence="11">
    <location>
        <begin position="409"/>
        <end position="412"/>
    </location>
    <ligand>
        <name>GMP</name>
        <dbReference type="ChEBI" id="CHEBI:58115"/>
    </ligand>
</feature>
<feature type="binding site" evidence="11">
    <location>
        <position position="391"/>
    </location>
    <ligand>
        <name>GMP</name>
        <dbReference type="ChEBI" id="CHEBI:58115"/>
    </ligand>
</feature>
<feature type="binding site" evidence="12">
    <location>
        <position position="206"/>
    </location>
    <ligand>
        <name>Mn(2+)</name>
        <dbReference type="ChEBI" id="CHEBI:29035"/>
        <label>1</label>
    </ligand>
</feature>
<evidence type="ECO:0000256" key="7">
    <source>
        <dbReference type="ARBA" id="ARBA00023211"/>
    </source>
</evidence>
<dbReference type="Gene3D" id="3.90.1860.10">
    <property type="entry name" value="tRNA-splicing ligase RtcB"/>
    <property type="match status" value="1"/>
</dbReference>
<reference evidence="14 15" key="1">
    <citation type="submission" date="2016-11" db="EMBL/GenBank/DDBJ databases">
        <title>Draft Genome Sequences of Nine Cyanobacterial Strains from Diverse Habitats.</title>
        <authorList>
            <person name="Zhu T."/>
            <person name="Hou S."/>
            <person name="Lu X."/>
            <person name="Hess W.R."/>
        </authorList>
    </citation>
    <scope>NUCLEOTIDE SEQUENCE [LARGE SCALE GENOMIC DNA]</scope>
    <source>
        <strain evidence="14 15">NIES-592</strain>
    </source>
</reference>
<feature type="binding site" evidence="11">
    <location>
        <begin position="335"/>
        <end position="336"/>
    </location>
    <ligand>
        <name>GMP</name>
        <dbReference type="ChEBI" id="CHEBI:58115"/>
    </ligand>
</feature>
<dbReference type="GO" id="GO:0006396">
    <property type="term" value="P:RNA processing"/>
    <property type="evidence" value="ECO:0007669"/>
    <property type="project" value="InterPro"/>
</dbReference>
<dbReference type="GO" id="GO:0046872">
    <property type="term" value="F:metal ion binding"/>
    <property type="evidence" value="ECO:0007669"/>
    <property type="project" value="UniProtKB-UniRule"/>
</dbReference>
<dbReference type="GO" id="GO:0005525">
    <property type="term" value="F:GTP binding"/>
    <property type="evidence" value="ECO:0007669"/>
    <property type="project" value="UniProtKB-KW"/>
</dbReference>
<evidence type="ECO:0000256" key="11">
    <source>
        <dbReference type="PIRSR" id="PIRSR601233-2"/>
    </source>
</evidence>
<evidence type="ECO:0000256" key="3">
    <source>
        <dbReference type="ARBA" id="ARBA00022723"/>
    </source>
</evidence>
<feature type="binding site" evidence="12">
    <location>
        <position position="240"/>
    </location>
    <ligand>
        <name>Mn(2+)</name>
        <dbReference type="ChEBI" id="CHEBI:29035"/>
        <label>2</label>
    </ligand>
</feature>
<gene>
    <name evidence="13" type="primary">rtcB</name>
    <name evidence="14" type="ORF">NIES592_21350</name>
</gene>
<keyword evidence="2 13" id="KW-0436">Ligase</keyword>
<dbReference type="Pfam" id="PF01139">
    <property type="entry name" value="RtcB"/>
    <property type="match status" value="1"/>
</dbReference>
<keyword evidence="3 12" id="KW-0479">Metal-binding</keyword>
<name>A0A1U7GUC0_9CYAN</name>
<comment type="subunit">
    <text evidence="13">Monomer.</text>
</comment>
<keyword evidence="4 11" id="KW-0547">Nucleotide-binding</keyword>
<dbReference type="PANTHER" id="PTHR11118">
    <property type="entry name" value="RNA-SPLICING LIGASE RTCB HOMOLOG"/>
    <property type="match status" value="1"/>
</dbReference>
<dbReference type="AlphaFoldDB" id="A0A1U7GUC0"/>
<evidence type="ECO:0000256" key="2">
    <source>
        <dbReference type="ARBA" id="ARBA00022598"/>
    </source>
</evidence>
<organism evidence="14 15">
    <name type="scientific">Fischerella major NIES-592</name>
    <dbReference type="NCBI Taxonomy" id="210994"/>
    <lineage>
        <taxon>Bacteria</taxon>
        <taxon>Bacillati</taxon>
        <taxon>Cyanobacteriota</taxon>
        <taxon>Cyanophyceae</taxon>
        <taxon>Nostocales</taxon>
        <taxon>Hapalosiphonaceae</taxon>
        <taxon>Fischerella</taxon>
    </lineage>
</organism>
<dbReference type="GO" id="GO:0042245">
    <property type="term" value="P:RNA repair"/>
    <property type="evidence" value="ECO:0007669"/>
    <property type="project" value="UniProtKB-KW"/>
</dbReference>
<feature type="binding site" evidence="12">
    <location>
        <position position="98"/>
    </location>
    <ligand>
        <name>Mn(2+)</name>
        <dbReference type="ChEBI" id="CHEBI:29035"/>
        <label>1</label>
    </ligand>
</feature>
<evidence type="ECO:0000256" key="8">
    <source>
        <dbReference type="ARBA" id="ARBA00047746"/>
    </source>
</evidence>
<dbReference type="PROSITE" id="PS01288">
    <property type="entry name" value="UPF0027"/>
    <property type="match status" value="1"/>
</dbReference>
<feature type="binding site" evidence="11">
    <location>
        <begin position="205"/>
        <end position="209"/>
    </location>
    <ligand>
        <name>GMP</name>
        <dbReference type="ChEBI" id="CHEBI:58115"/>
    </ligand>
</feature>
<comment type="caution">
    <text evidence="14">The sequence shown here is derived from an EMBL/GenBank/DDBJ whole genome shotgun (WGS) entry which is preliminary data.</text>
</comment>
<dbReference type="RefSeq" id="WP_073556834.1">
    <property type="nucleotide sequence ID" value="NZ_MRCA01000017.1"/>
</dbReference>
<comment type="cofactor">
    <cofactor evidence="12 13">
        <name>Mn(2+)</name>
        <dbReference type="ChEBI" id="CHEBI:29035"/>
    </cofactor>
    <text evidence="12 13">Binds 2 manganese ions per subunit.</text>
</comment>
<protein>
    <recommendedName>
        <fullName evidence="13">tRNA-splicing ligase RtcB</fullName>
        <ecNumber evidence="13">6.5.1.-</ecNumber>
    </recommendedName>
</protein>
<dbReference type="GO" id="GO:0170057">
    <property type="term" value="F:RNA ligase (GTP) activity"/>
    <property type="evidence" value="ECO:0007669"/>
    <property type="project" value="UniProtKB-EC"/>
</dbReference>
<dbReference type="PANTHER" id="PTHR11118:SF1">
    <property type="entry name" value="RNA-SPLICING LIGASE RTCB HOMOLOG"/>
    <property type="match status" value="1"/>
</dbReference>
<evidence type="ECO:0000256" key="4">
    <source>
        <dbReference type="ARBA" id="ARBA00022741"/>
    </source>
</evidence>
<dbReference type="OrthoDB" id="9802323at2"/>
<keyword evidence="7 12" id="KW-0464">Manganese</keyword>
<evidence type="ECO:0000256" key="10">
    <source>
        <dbReference type="PIRSR" id="PIRSR601233-1"/>
    </source>
</evidence>
<sequence length="486" mass="53663">MAMIDNLKRISDTIWEIPVSYKQGMRVPARIYGTEKLIQELDDAVYDQVTNVATLPGITKYALCMPDGHFGYGFPIGGVAAMDVEAGGVISPGGIGFDINCGMRLMVTNLTYDQVKPYIQKLVDRLYERVPAGVGSTGFVKLSRNEFRKVVEEGAQWCIRNGYGWEEDLELVEENGCIQGADASKISEKAIDRGFNQIGTLGSGNHYLEIQVARPENIYDQELARSLGITIPNQVVVMFHCGSRGFGHQVATDYLQTFLKVMESKYGIKILDRELACAPFNSPEGQAYFAAMKCGINMSFANRQVILHRIREVFSEILGRSPENLGMHMIYDVAHNTAKLERHMIDGQERSLLVHRKGATRAFAPGMKDVPERYKNIGQPVIIGGSMETGSYLLVGVPSGEQTFFSTAHGSGRTMSRAKARKIYRGEKLKKEMESRGIYVRSTSYSGLAEEAGGAYKDIDDVIEAAELAGISKRVVRLTPIGNIKG</sequence>
<feature type="active site" description="GMP-histidine intermediate" evidence="10">
    <location>
        <position position="409"/>
    </location>
</feature>
<comment type="catalytic activity">
    <reaction evidence="9">
        <text>a 3'-end 2',3'-cyclophospho-ribonucleotide-RNA + a 5'-end dephospho-ribonucleoside-RNA + GTP + H2O = a ribonucleotidyl-ribonucleotide-RNA + GMP + diphosphate + H(+)</text>
        <dbReference type="Rhea" id="RHEA:68080"/>
        <dbReference type="Rhea" id="RHEA-COMP:10464"/>
        <dbReference type="Rhea" id="RHEA-COMP:13936"/>
        <dbReference type="Rhea" id="RHEA-COMP:17355"/>
        <dbReference type="ChEBI" id="CHEBI:15377"/>
        <dbReference type="ChEBI" id="CHEBI:15378"/>
        <dbReference type="ChEBI" id="CHEBI:33019"/>
        <dbReference type="ChEBI" id="CHEBI:37565"/>
        <dbReference type="ChEBI" id="CHEBI:58115"/>
        <dbReference type="ChEBI" id="CHEBI:83064"/>
        <dbReference type="ChEBI" id="CHEBI:138284"/>
        <dbReference type="ChEBI" id="CHEBI:173118"/>
        <dbReference type="EC" id="6.5.1.8"/>
    </reaction>
</comment>
<keyword evidence="5" id="KW-0692">RNA repair</keyword>
<accession>A0A1U7GUC0</accession>
<evidence type="ECO:0000256" key="5">
    <source>
        <dbReference type="ARBA" id="ARBA00022800"/>
    </source>
</evidence>
<evidence type="ECO:0000313" key="15">
    <source>
        <dbReference type="Proteomes" id="UP000186391"/>
    </source>
</evidence>
<evidence type="ECO:0000256" key="6">
    <source>
        <dbReference type="ARBA" id="ARBA00023134"/>
    </source>
</evidence>